<dbReference type="InterPro" id="IPR052166">
    <property type="entry name" value="Diverse_Acyl-CoA_DH"/>
</dbReference>
<keyword evidence="5 6" id="KW-0560">Oxidoreductase</keyword>
<dbReference type="SUPFAM" id="SSF47203">
    <property type="entry name" value="Acyl-CoA dehydrogenase C-terminal domain-like"/>
    <property type="match status" value="1"/>
</dbReference>
<comment type="similarity">
    <text evidence="2 6">Belongs to the acyl-CoA dehydrogenase family.</text>
</comment>
<dbReference type="PANTHER" id="PTHR42803">
    <property type="entry name" value="ACYL-COA DEHYDROGENASE"/>
    <property type="match status" value="1"/>
</dbReference>
<dbReference type="Proteomes" id="UP001196870">
    <property type="component" value="Unassembled WGS sequence"/>
</dbReference>
<feature type="domain" description="Acyl-CoA oxidase/dehydrogenase middle" evidence="8">
    <location>
        <begin position="158"/>
        <end position="262"/>
    </location>
</feature>
<evidence type="ECO:0000256" key="1">
    <source>
        <dbReference type="ARBA" id="ARBA00001974"/>
    </source>
</evidence>
<dbReference type="InterPro" id="IPR009075">
    <property type="entry name" value="AcylCo_DH/oxidase_C"/>
</dbReference>
<comment type="caution">
    <text evidence="11">The sequence shown here is derived from an EMBL/GenBank/DDBJ whole genome shotgun (WGS) entry which is preliminary data.</text>
</comment>
<dbReference type="Gene3D" id="1.20.140.10">
    <property type="entry name" value="Butyryl-CoA Dehydrogenase, subunit A, domain 3"/>
    <property type="match status" value="1"/>
</dbReference>
<evidence type="ECO:0000259" key="7">
    <source>
        <dbReference type="Pfam" id="PF00441"/>
    </source>
</evidence>
<accession>A0ABS5F821</accession>
<dbReference type="InterPro" id="IPR025878">
    <property type="entry name" value="Acyl-CoA_dh-like_C_dom"/>
</dbReference>
<feature type="domain" description="Acyl-CoA dehydrogenase/oxidase C-terminal" evidence="7">
    <location>
        <begin position="274"/>
        <end position="428"/>
    </location>
</feature>
<evidence type="ECO:0000259" key="10">
    <source>
        <dbReference type="Pfam" id="PF12806"/>
    </source>
</evidence>
<reference evidence="12" key="1">
    <citation type="journal article" date="2021" name="Syst. Appl. Microbiol.">
        <title>Roseomonas hellenica sp. nov., isolated from roots of wild-growing Alkanna tinctoria.</title>
        <authorList>
            <person name="Rat A."/>
            <person name="Naranjo H.D."/>
            <person name="Lebbe L."/>
            <person name="Cnockaert M."/>
            <person name="Krigas N."/>
            <person name="Grigoriadou K."/>
            <person name="Maloupa E."/>
            <person name="Willems A."/>
        </authorList>
    </citation>
    <scope>NUCLEOTIDE SEQUENCE [LARGE SCALE GENOMIC DNA]</scope>
    <source>
        <strain evidence="12">LMG 31523</strain>
    </source>
</reference>
<dbReference type="RefSeq" id="WP_211856638.1">
    <property type="nucleotide sequence ID" value="NZ_JAAGBB010000066.1"/>
</dbReference>
<evidence type="ECO:0000256" key="3">
    <source>
        <dbReference type="ARBA" id="ARBA00022630"/>
    </source>
</evidence>
<dbReference type="SUPFAM" id="SSF56645">
    <property type="entry name" value="Acyl-CoA dehydrogenase NM domain-like"/>
    <property type="match status" value="1"/>
</dbReference>
<dbReference type="Pfam" id="PF12806">
    <property type="entry name" value="Acyl-CoA_dh_C"/>
    <property type="match status" value="1"/>
</dbReference>
<comment type="cofactor">
    <cofactor evidence="1 6">
        <name>FAD</name>
        <dbReference type="ChEBI" id="CHEBI:57692"/>
    </cofactor>
</comment>
<dbReference type="InterPro" id="IPR036250">
    <property type="entry name" value="AcylCo_DH-like_C"/>
</dbReference>
<dbReference type="PANTHER" id="PTHR42803:SF1">
    <property type="entry name" value="BROAD-SPECIFICITY LINEAR ACYL-COA DEHYDROGENASE FADE5"/>
    <property type="match status" value="1"/>
</dbReference>
<feature type="domain" description="Acetyl-CoA dehydrogenase-like C-terminal" evidence="10">
    <location>
        <begin position="446"/>
        <end position="533"/>
    </location>
</feature>
<dbReference type="InterPro" id="IPR009100">
    <property type="entry name" value="AcylCoA_DH/oxidase_NM_dom_sf"/>
</dbReference>
<sequence>MTTTAATDITFGLTRLTDLPGITAAGAAPLSAEDIAQIVAEADRFCRAAILPGSRAADREGAQYANGVVTTPKHYPALYRQWMEGGWQGLSAPAAHGGQGLPNSLWFAVLEFALAADTAFALGPMLTAGAIECLDHHGSTEQKARLLPKMIAGEWTGAMCLTEPQSGSDLGTIRTRAEPLGDGRYALHGQKIFISWGDHDCTEDIVYLVLARLPDAPAGSRGISLFVARKLREDGSRNALRCGGIEHKMGIHASPTCVMLFEGAEAELVGEPHRGLAAMFAMMNNERLAVAVQGVAHGARALELAEAYAAQREQGGRVIAQHPDVARMLTEMRATTLAARLIVLEAAAAGDRFRLTGDAVAEARLALLTPIAKAWCTERGVETASLGVQVHGGMGFIEEAGAAQVLRDARIAPIYEGTNGIQAIDLVARKLGRDQGAAMRALLAEALAQAPELRIPLARLGAVTMQVLEAQAENPDTAQSVAFAYLEAAGWVLGAWLLARAAAADPKAYGALSDFYRKRLLPRAAARCSEIESVLAD</sequence>
<dbReference type="Gene3D" id="1.10.540.10">
    <property type="entry name" value="Acyl-CoA dehydrogenase/oxidase, N-terminal domain"/>
    <property type="match status" value="1"/>
</dbReference>
<evidence type="ECO:0000256" key="2">
    <source>
        <dbReference type="ARBA" id="ARBA00009347"/>
    </source>
</evidence>
<organism evidence="11 12">
    <name type="scientific">Plastoroseomonas hellenica</name>
    <dbReference type="NCBI Taxonomy" id="2687306"/>
    <lineage>
        <taxon>Bacteria</taxon>
        <taxon>Pseudomonadati</taxon>
        <taxon>Pseudomonadota</taxon>
        <taxon>Alphaproteobacteria</taxon>
        <taxon>Acetobacterales</taxon>
        <taxon>Acetobacteraceae</taxon>
        <taxon>Plastoroseomonas</taxon>
    </lineage>
</organism>
<dbReference type="InterPro" id="IPR013786">
    <property type="entry name" value="AcylCoA_DH/ox_N"/>
</dbReference>
<feature type="domain" description="Acyl-CoA dehydrogenase/oxidase N-terminal" evidence="9">
    <location>
        <begin position="34"/>
        <end position="154"/>
    </location>
</feature>
<dbReference type="Pfam" id="PF02770">
    <property type="entry name" value="Acyl-CoA_dh_M"/>
    <property type="match status" value="1"/>
</dbReference>
<evidence type="ECO:0000256" key="4">
    <source>
        <dbReference type="ARBA" id="ARBA00022827"/>
    </source>
</evidence>
<dbReference type="Pfam" id="PF02771">
    <property type="entry name" value="Acyl-CoA_dh_N"/>
    <property type="match status" value="1"/>
</dbReference>
<evidence type="ECO:0000259" key="9">
    <source>
        <dbReference type="Pfam" id="PF02771"/>
    </source>
</evidence>
<keyword evidence="4 6" id="KW-0274">FAD</keyword>
<protein>
    <submittedName>
        <fullName evidence="11">Acyl-CoA dehydrogenase</fullName>
    </submittedName>
</protein>
<dbReference type="InterPro" id="IPR037069">
    <property type="entry name" value="AcylCoA_DH/ox_N_sf"/>
</dbReference>
<evidence type="ECO:0000256" key="6">
    <source>
        <dbReference type="RuleBase" id="RU362125"/>
    </source>
</evidence>
<evidence type="ECO:0000256" key="5">
    <source>
        <dbReference type="ARBA" id="ARBA00023002"/>
    </source>
</evidence>
<gene>
    <name evidence="11" type="ORF">GXW71_30490</name>
</gene>
<proteinExistence type="inferred from homology"/>
<keyword evidence="3 6" id="KW-0285">Flavoprotein</keyword>
<dbReference type="Gene3D" id="2.40.110.10">
    <property type="entry name" value="Butyryl-CoA Dehydrogenase, subunit A, domain 2"/>
    <property type="match status" value="1"/>
</dbReference>
<evidence type="ECO:0000313" key="11">
    <source>
        <dbReference type="EMBL" id="MBR0668718.1"/>
    </source>
</evidence>
<dbReference type="Pfam" id="PF00441">
    <property type="entry name" value="Acyl-CoA_dh_1"/>
    <property type="match status" value="1"/>
</dbReference>
<dbReference type="InterPro" id="IPR006091">
    <property type="entry name" value="Acyl-CoA_Oxase/DH_mid-dom"/>
</dbReference>
<evidence type="ECO:0000259" key="8">
    <source>
        <dbReference type="Pfam" id="PF02770"/>
    </source>
</evidence>
<dbReference type="EMBL" id="JAAGBB010000066">
    <property type="protein sequence ID" value="MBR0668718.1"/>
    <property type="molecule type" value="Genomic_DNA"/>
</dbReference>
<dbReference type="InterPro" id="IPR046373">
    <property type="entry name" value="Acyl-CoA_Oxase/DH_mid-dom_sf"/>
</dbReference>
<name>A0ABS5F821_9PROT</name>
<evidence type="ECO:0000313" key="12">
    <source>
        <dbReference type="Proteomes" id="UP001196870"/>
    </source>
</evidence>
<keyword evidence="12" id="KW-1185">Reference proteome</keyword>